<comment type="similarity">
    <text evidence="1 5">Belongs to the universal ribosomal protein uL29 family.</text>
</comment>
<dbReference type="InterPro" id="IPR036049">
    <property type="entry name" value="Ribosomal_uL29_sf"/>
</dbReference>
<keyword evidence="2 5" id="KW-0689">Ribosomal protein</keyword>
<dbReference type="GO" id="GO:0022625">
    <property type="term" value="C:cytosolic large ribosomal subunit"/>
    <property type="evidence" value="ECO:0007669"/>
    <property type="project" value="TreeGrafter"/>
</dbReference>
<dbReference type="GO" id="GO:0006412">
    <property type="term" value="P:translation"/>
    <property type="evidence" value="ECO:0007669"/>
    <property type="project" value="UniProtKB-UniRule"/>
</dbReference>
<organism evidence="6 7">
    <name type="scientific">Persicimonas caeni</name>
    <dbReference type="NCBI Taxonomy" id="2292766"/>
    <lineage>
        <taxon>Bacteria</taxon>
        <taxon>Deltaproteobacteria</taxon>
        <taxon>Bradymonadales</taxon>
        <taxon>Bradymonadaceae</taxon>
        <taxon>Persicimonas</taxon>
    </lineage>
</organism>
<dbReference type="NCBIfam" id="TIGR00012">
    <property type="entry name" value="L29"/>
    <property type="match status" value="1"/>
</dbReference>
<dbReference type="GO" id="GO:0003735">
    <property type="term" value="F:structural constituent of ribosome"/>
    <property type="evidence" value="ECO:0007669"/>
    <property type="project" value="InterPro"/>
</dbReference>
<evidence type="ECO:0000256" key="1">
    <source>
        <dbReference type="ARBA" id="ARBA00009254"/>
    </source>
</evidence>
<evidence type="ECO:0000313" key="6">
    <source>
        <dbReference type="EMBL" id="QDG52644.1"/>
    </source>
</evidence>
<evidence type="ECO:0000256" key="5">
    <source>
        <dbReference type="HAMAP-Rule" id="MF_00374"/>
    </source>
</evidence>
<keyword evidence="7" id="KW-1185">Reference proteome</keyword>
<dbReference type="InterPro" id="IPR050063">
    <property type="entry name" value="Ribosomal_protein_uL29"/>
</dbReference>
<sequence>MKAAELREKSDDELRDLERQVRDELFRLKMKHFTGQLQNVADIRQRKRDVARIKTVLRERESAAGQ</sequence>
<dbReference type="Pfam" id="PF00831">
    <property type="entry name" value="Ribosomal_L29"/>
    <property type="match status" value="1"/>
</dbReference>
<proteinExistence type="inferred from homology"/>
<dbReference type="RefSeq" id="WP_141199109.1">
    <property type="nucleotide sequence ID" value="NZ_CP041186.1"/>
</dbReference>
<dbReference type="AlphaFoldDB" id="A0A4Y6PWD5"/>
<dbReference type="PANTHER" id="PTHR10916:SF0">
    <property type="entry name" value="LARGE RIBOSOMAL SUBUNIT PROTEIN UL29C"/>
    <property type="match status" value="1"/>
</dbReference>
<dbReference type="FunFam" id="1.10.287.310:FF:000001">
    <property type="entry name" value="50S ribosomal protein L29"/>
    <property type="match status" value="1"/>
</dbReference>
<gene>
    <name evidence="5" type="primary">rpmC</name>
    <name evidence="6" type="ORF">FIV42_18435</name>
</gene>
<accession>A0A5B8YCF1</accession>
<dbReference type="OrthoDB" id="9815192at2"/>
<reference evidence="6 7" key="1">
    <citation type="submission" date="2019-06" db="EMBL/GenBank/DDBJ databases">
        <title>Persicimonas caeni gen. nov., sp. nov., a predatory bacterium isolated from solar saltern.</title>
        <authorList>
            <person name="Wang S."/>
        </authorList>
    </citation>
    <scope>NUCLEOTIDE SEQUENCE [LARGE SCALE GENOMIC DNA]</scope>
    <source>
        <strain evidence="6 7">YN101</strain>
    </source>
</reference>
<evidence type="ECO:0000256" key="2">
    <source>
        <dbReference type="ARBA" id="ARBA00022980"/>
    </source>
</evidence>
<name>A0A4Y6PWD5_PERCE</name>
<dbReference type="Proteomes" id="UP000315995">
    <property type="component" value="Chromosome"/>
</dbReference>
<evidence type="ECO:0000313" key="7">
    <source>
        <dbReference type="Proteomes" id="UP000315995"/>
    </source>
</evidence>
<protein>
    <recommendedName>
        <fullName evidence="4 5">Large ribosomal subunit protein uL29</fullName>
    </recommendedName>
</protein>
<dbReference type="Gene3D" id="1.10.287.310">
    <property type="match status" value="1"/>
</dbReference>
<dbReference type="InterPro" id="IPR001854">
    <property type="entry name" value="Ribosomal_uL29"/>
</dbReference>
<dbReference type="CDD" id="cd00427">
    <property type="entry name" value="Ribosomal_L29_HIP"/>
    <property type="match status" value="1"/>
</dbReference>
<accession>A0A4Y6PWD5</accession>
<keyword evidence="3 5" id="KW-0687">Ribonucleoprotein</keyword>
<dbReference type="EMBL" id="CP041186">
    <property type="protein sequence ID" value="QDG52644.1"/>
    <property type="molecule type" value="Genomic_DNA"/>
</dbReference>
<evidence type="ECO:0000256" key="3">
    <source>
        <dbReference type="ARBA" id="ARBA00023274"/>
    </source>
</evidence>
<dbReference type="SUPFAM" id="SSF46561">
    <property type="entry name" value="Ribosomal protein L29 (L29p)"/>
    <property type="match status" value="1"/>
</dbReference>
<evidence type="ECO:0000256" key="4">
    <source>
        <dbReference type="ARBA" id="ARBA00035204"/>
    </source>
</evidence>
<dbReference type="PANTHER" id="PTHR10916">
    <property type="entry name" value="60S RIBOSOMAL PROTEIN L35/50S RIBOSOMAL PROTEIN L29"/>
    <property type="match status" value="1"/>
</dbReference>
<dbReference type="HAMAP" id="MF_00374">
    <property type="entry name" value="Ribosomal_uL29"/>
    <property type="match status" value="1"/>
</dbReference>